<proteinExistence type="predicted"/>
<dbReference type="AlphaFoldDB" id="A0A6H1ZUE3"/>
<dbReference type="EMBL" id="MT144226">
    <property type="protein sequence ID" value="QJA50937.1"/>
    <property type="molecule type" value="Genomic_DNA"/>
</dbReference>
<feature type="region of interest" description="Disordered" evidence="1">
    <location>
        <begin position="45"/>
        <end position="64"/>
    </location>
</feature>
<evidence type="ECO:0000256" key="1">
    <source>
        <dbReference type="SAM" id="MobiDB-lite"/>
    </source>
</evidence>
<feature type="compositionally biased region" description="Basic and acidic residues" evidence="1">
    <location>
        <begin position="53"/>
        <end position="64"/>
    </location>
</feature>
<sequence length="64" mass="7144">MKLTMQLTLDGLIRALRLKAHALAEDIEAGYADVSYGAEEFAVDPMPRVPHPLTREQDHASARR</sequence>
<name>A0A6H1ZUE3_9ZZZZ</name>
<evidence type="ECO:0000313" key="2">
    <source>
        <dbReference type="EMBL" id="QJA50937.1"/>
    </source>
</evidence>
<accession>A0A6H1ZUE3</accession>
<protein>
    <submittedName>
        <fullName evidence="2">Uncharacterized protein</fullName>
    </submittedName>
</protein>
<organism evidence="2">
    <name type="scientific">viral metagenome</name>
    <dbReference type="NCBI Taxonomy" id="1070528"/>
    <lineage>
        <taxon>unclassified sequences</taxon>
        <taxon>metagenomes</taxon>
        <taxon>organismal metagenomes</taxon>
    </lineage>
</organism>
<reference evidence="2" key="1">
    <citation type="submission" date="2020-03" db="EMBL/GenBank/DDBJ databases">
        <title>The deep terrestrial virosphere.</title>
        <authorList>
            <person name="Holmfeldt K."/>
            <person name="Nilsson E."/>
            <person name="Simone D."/>
            <person name="Lopez-Fernandez M."/>
            <person name="Wu X."/>
            <person name="de Brujin I."/>
            <person name="Lundin D."/>
            <person name="Andersson A."/>
            <person name="Bertilsson S."/>
            <person name="Dopson M."/>
        </authorList>
    </citation>
    <scope>NUCLEOTIDE SEQUENCE</scope>
    <source>
        <strain evidence="2">TM448A01922</strain>
    </source>
</reference>
<gene>
    <name evidence="2" type="ORF">TM448A01922_0004</name>
</gene>